<dbReference type="KEGG" id="mac:MA_4510"/>
<gene>
    <name evidence="1" type="ordered locus">MA_4510</name>
</gene>
<name>Q8THK4_METAC</name>
<dbReference type="InParanoid" id="Q8THK4"/>
<dbReference type="EnsemblBacteria" id="AAM07850">
    <property type="protein sequence ID" value="AAM07850"/>
    <property type="gene ID" value="MA_4510"/>
</dbReference>
<dbReference type="AlphaFoldDB" id="Q8THK4"/>
<sequence>MEMRVPEWNKRIREENRAKIIFRKIFLRVRCEILSSEDFLLTSFKKQKITLIYEAFPKTLLSRRNEELVIGMANEDYEMIDKLESIAKSLQSMAESQKKMADILELLVQEKELIDLK</sequence>
<reference evidence="1 2" key="1">
    <citation type="journal article" date="2002" name="Genome Res.">
        <title>The genome of Methanosarcina acetivorans reveals extensive metabolic and physiological diversity.</title>
        <authorList>
            <person name="Galagan J.E."/>
            <person name="Nusbaum C."/>
            <person name="Roy A."/>
            <person name="Endrizzi M.G."/>
            <person name="Macdonald P."/>
            <person name="FitzHugh W."/>
            <person name="Calvo S."/>
            <person name="Engels R."/>
            <person name="Smirnov S."/>
            <person name="Atnoor D."/>
            <person name="Brown A."/>
            <person name="Allen N."/>
            <person name="Naylor J."/>
            <person name="Stange-Thomann N."/>
            <person name="DeArellano K."/>
            <person name="Johnson R."/>
            <person name="Linton L."/>
            <person name="McEwan P."/>
            <person name="McKernan K."/>
            <person name="Talamas J."/>
            <person name="Tirrell A."/>
            <person name="Ye W."/>
            <person name="Zimmer A."/>
            <person name="Barber R.D."/>
            <person name="Cann I."/>
            <person name="Graham D.E."/>
            <person name="Grahame D.A."/>
            <person name="Guss A."/>
            <person name="Hedderich R."/>
            <person name="Ingram-Smith C."/>
            <person name="Kuettner C.H."/>
            <person name="Krzycki J.A."/>
            <person name="Leigh J.A."/>
            <person name="Li W."/>
            <person name="Liu J."/>
            <person name="Mukhopadhyay B."/>
            <person name="Reeve J.N."/>
            <person name="Smith K."/>
            <person name="Springer T.A."/>
            <person name="Umayam L.A."/>
            <person name="White O."/>
            <person name="White R.H."/>
            <person name="de Macario E.C."/>
            <person name="Ferry J.G."/>
            <person name="Jarrell K.F."/>
            <person name="Jing H."/>
            <person name="Macario A.J.L."/>
            <person name="Paulsen I."/>
            <person name="Pritchett M."/>
            <person name="Sowers K.R."/>
            <person name="Swanson R.V."/>
            <person name="Zinder S.H."/>
            <person name="Lander E."/>
            <person name="Metcalf W.W."/>
            <person name="Birren B."/>
        </authorList>
    </citation>
    <scope>NUCLEOTIDE SEQUENCE [LARGE SCALE GENOMIC DNA]</scope>
    <source>
        <strain evidence="2">ATCC 35395 / DSM 2834 / JCM 12185 / C2A</strain>
    </source>
</reference>
<dbReference type="EMBL" id="AE010299">
    <property type="protein sequence ID" value="AAM07850.1"/>
    <property type="molecule type" value="Genomic_DNA"/>
</dbReference>
<accession>Q8THK4</accession>
<evidence type="ECO:0000313" key="2">
    <source>
        <dbReference type="Proteomes" id="UP000002487"/>
    </source>
</evidence>
<dbReference type="Proteomes" id="UP000002487">
    <property type="component" value="Chromosome"/>
</dbReference>
<evidence type="ECO:0000313" key="1">
    <source>
        <dbReference type="EMBL" id="AAM07850.1"/>
    </source>
</evidence>
<organism evidence="1 2">
    <name type="scientific">Methanosarcina acetivorans (strain ATCC 35395 / DSM 2834 / JCM 12185 / C2A)</name>
    <dbReference type="NCBI Taxonomy" id="188937"/>
    <lineage>
        <taxon>Archaea</taxon>
        <taxon>Methanobacteriati</taxon>
        <taxon>Methanobacteriota</taxon>
        <taxon>Stenosarchaea group</taxon>
        <taxon>Methanomicrobia</taxon>
        <taxon>Methanosarcinales</taxon>
        <taxon>Methanosarcinaceae</taxon>
        <taxon>Methanosarcina</taxon>
    </lineage>
</organism>
<proteinExistence type="predicted"/>
<protein>
    <submittedName>
        <fullName evidence="1">Uncharacterized protein</fullName>
    </submittedName>
</protein>
<dbReference type="HOGENOM" id="CLU_2079399_0_0_2"/>
<keyword evidence="2" id="KW-1185">Reference proteome</keyword>